<organism evidence="3 4">
    <name type="scientific">Sphingomonas horti</name>
    <dbReference type="NCBI Taxonomy" id="2682842"/>
    <lineage>
        <taxon>Bacteria</taxon>
        <taxon>Pseudomonadati</taxon>
        <taxon>Pseudomonadota</taxon>
        <taxon>Alphaproteobacteria</taxon>
        <taxon>Sphingomonadales</taxon>
        <taxon>Sphingomonadaceae</taxon>
        <taxon>Sphingomonas</taxon>
    </lineage>
</organism>
<keyword evidence="1" id="KW-0812">Transmembrane</keyword>
<dbReference type="SMART" id="SM00421">
    <property type="entry name" value="HTH_LUXR"/>
    <property type="match status" value="1"/>
</dbReference>
<comment type="caution">
    <text evidence="3">The sequence shown here is derived from an EMBL/GenBank/DDBJ whole genome shotgun (WGS) entry which is preliminary data.</text>
</comment>
<dbReference type="GO" id="GO:0006355">
    <property type="term" value="P:regulation of DNA-templated transcription"/>
    <property type="evidence" value="ECO:0007669"/>
    <property type="project" value="InterPro"/>
</dbReference>
<keyword evidence="1" id="KW-0472">Membrane</keyword>
<feature type="domain" description="HTH luxR-type" evidence="2">
    <location>
        <begin position="1"/>
        <end position="66"/>
    </location>
</feature>
<dbReference type="InterPro" id="IPR025091">
    <property type="entry name" value="DUF4019"/>
</dbReference>
<gene>
    <name evidence="3" type="ORF">GON01_12555</name>
</gene>
<evidence type="ECO:0000259" key="2">
    <source>
        <dbReference type="PROSITE" id="PS50043"/>
    </source>
</evidence>
<evidence type="ECO:0000313" key="3">
    <source>
        <dbReference type="EMBL" id="MVO78761.1"/>
    </source>
</evidence>
<evidence type="ECO:0000313" key="4">
    <source>
        <dbReference type="Proteomes" id="UP000441389"/>
    </source>
</evidence>
<protein>
    <submittedName>
        <fullName evidence="3">DUF4019 domain-containing protein</fullName>
    </submittedName>
</protein>
<dbReference type="GO" id="GO:0003677">
    <property type="term" value="F:DNA binding"/>
    <property type="evidence" value="ECO:0007669"/>
    <property type="project" value="InterPro"/>
</dbReference>
<accession>A0A6I4J754</accession>
<dbReference type="InterPro" id="IPR000792">
    <property type="entry name" value="Tscrpt_reg_LuxR_C"/>
</dbReference>
<evidence type="ECO:0000256" key="1">
    <source>
        <dbReference type="SAM" id="Phobius"/>
    </source>
</evidence>
<dbReference type="AlphaFoldDB" id="A0A6I4J754"/>
<dbReference type="Proteomes" id="UP000441389">
    <property type="component" value="Unassembled WGS sequence"/>
</dbReference>
<feature type="transmembrane region" description="Helical" evidence="1">
    <location>
        <begin position="103"/>
        <end position="124"/>
    </location>
</feature>
<dbReference type="EMBL" id="WQMS01000014">
    <property type="protein sequence ID" value="MVO78761.1"/>
    <property type="molecule type" value="Genomic_DNA"/>
</dbReference>
<sequence>MTDRCAALTEKEKQTLRLIVRGHDAKSTARHLGLSVHTINERLRDARRKLAVSSSREAARMLFERETAAPEYSADKQIGEARPSADMEHPAMPENGAGRKRPAWILFGVALMSLVLALAAISSLPPAMLASADSSPSVAAETAEVETAARRFLTLLDQSKWNESYALTTASFQKVNTGKVWAEVSEQARRPLGAMISRTMISHDDVPTPPHGYEVVKFRTNFANKANAIEKVSLERNGNDWRVAGVTIE</sequence>
<reference evidence="3 4" key="1">
    <citation type="submission" date="2019-12" db="EMBL/GenBank/DDBJ databases">
        <authorList>
            <person name="Huq M.A."/>
        </authorList>
    </citation>
    <scope>NUCLEOTIDE SEQUENCE [LARGE SCALE GENOMIC DNA]</scope>
    <source>
        <strain evidence="3 4">MAH-20</strain>
    </source>
</reference>
<keyword evidence="4" id="KW-1185">Reference proteome</keyword>
<dbReference type="PRINTS" id="PR00038">
    <property type="entry name" value="HTHLUXR"/>
</dbReference>
<dbReference type="CDD" id="cd06170">
    <property type="entry name" value="LuxR_C_like"/>
    <property type="match status" value="1"/>
</dbReference>
<dbReference type="Pfam" id="PF00196">
    <property type="entry name" value="GerE"/>
    <property type="match status" value="1"/>
</dbReference>
<proteinExistence type="predicted"/>
<dbReference type="InterPro" id="IPR016032">
    <property type="entry name" value="Sig_transdc_resp-reg_C-effctor"/>
</dbReference>
<dbReference type="Gene3D" id="1.10.10.10">
    <property type="entry name" value="Winged helix-like DNA-binding domain superfamily/Winged helix DNA-binding domain"/>
    <property type="match status" value="1"/>
</dbReference>
<dbReference type="Pfam" id="PF13211">
    <property type="entry name" value="DUF4019"/>
    <property type="match status" value="1"/>
</dbReference>
<dbReference type="RefSeq" id="WP_157027719.1">
    <property type="nucleotide sequence ID" value="NZ_WQMS01000014.1"/>
</dbReference>
<keyword evidence="1" id="KW-1133">Transmembrane helix</keyword>
<dbReference type="InterPro" id="IPR036388">
    <property type="entry name" value="WH-like_DNA-bd_sf"/>
</dbReference>
<dbReference type="SUPFAM" id="SSF46894">
    <property type="entry name" value="C-terminal effector domain of the bipartite response regulators"/>
    <property type="match status" value="1"/>
</dbReference>
<name>A0A6I4J754_9SPHN</name>
<dbReference type="PROSITE" id="PS50043">
    <property type="entry name" value="HTH_LUXR_2"/>
    <property type="match status" value="1"/>
</dbReference>